<keyword evidence="3" id="KW-0548">Nucleotidyltransferase</keyword>
<dbReference type="SMART" id="SM00482">
    <property type="entry name" value="POLAc"/>
    <property type="match status" value="1"/>
</dbReference>
<dbReference type="PANTHER" id="PTHR10133">
    <property type="entry name" value="DNA POLYMERASE I"/>
    <property type="match status" value="1"/>
</dbReference>
<reference evidence="8 9" key="1">
    <citation type="journal article" date="2019" name="Commun. Biol.">
        <title>The bagworm genome reveals a unique fibroin gene that provides high tensile strength.</title>
        <authorList>
            <person name="Kono N."/>
            <person name="Nakamura H."/>
            <person name="Ohtoshi R."/>
            <person name="Tomita M."/>
            <person name="Numata K."/>
            <person name="Arakawa K."/>
        </authorList>
    </citation>
    <scope>NUCLEOTIDE SEQUENCE [LARGE SCALE GENOMIC DNA]</scope>
</reference>
<dbReference type="OrthoDB" id="2320933at2759"/>
<feature type="region of interest" description="Disordered" evidence="6">
    <location>
        <begin position="298"/>
        <end position="320"/>
    </location>
</feature>
<keyword evidence="4" id="KW-0239">DNA-directed DNA polymerase</keyword>
<dbReference type="PANTHER" id="PTHR10133:SF62">
    <property type="entry name" value="DNA POLYMERASE THETA"/>
    <property type="match status" value="1"/>
</dbReference>
<dbReference type="PRINTS" id="PR00868">
    <property type="entry name" value="DNAPOLI"/>
</dbReference>
<dbReference type="InterPro" id="IPR002298">
    <property type="entry name" value="DNA_polymerase_A"/>
</dbReference>
<protein>
    <recommendedName>
        <fullName evidence="1">DNA-directed DNA polymerase</fullName>
        <ecNumber evidence="1">2.7.7.7</ecNumber>
    </recommendedName>
</protein>
<dbReference type="Gene3D" id="1.10.150.20">
    <property type="entry name" value="5' to 3' exonuclease, C-terminal subdomain"/>
    <property type="match status" value="1"/>
</dbReference>
<name>A0A4C1ZYY6_EUMVA</name>
<dbReference type="GO" id="GO:0003677">
    <property type="term" value="F:DNA binding"/>
    <property type="evidence" value="ECO:0007669"/>
    <property type="project" value="InterPro"/>
</dbReference>
<evidence type="ECO:0000256" key="4">
    <source>
        <dbReference type="ARBA" id="ARBA00022932"/>
    </source>
</evidence>
<gene>
    <name evidence="8" type="primary">mus308</name>
    <name evidence="8" type="ORF">EVAR_103764_1</name>
</gene>
<evidence type="ECO:0000256" key="1">
    <source>
        <dbReference type="ARBA" id="ARBA00012417"/>
    </source>
</evidence>
<proteinExistence type="predicted"/>
<dbReference type="PROSITE" id="PS00447">
    <property type="entry name" value="DNA_POLYMERASE_A"/>
    <property type="match status" value="1"/>
</dbReference>
<dbReference type="InterPro" id="IPR001098">
    <property type="entry name" value="DNA-dir_DNA_pol_A_palm_dom"/>
</dbReference>
<dbReference type="STRING" id="151549.A0A4C1ZYY6"/>
<evidence type="ECO:0000256" key="2">
    <source>
        <dbReference type="ARBA" id="ARBA00022679"/>
    </source>
</evidence>
<dbReference type="InterPro" id="IPR043502">
    <property type="entry name" value="DNA/RNA_pol_sf"/>
</dbReference>
<evidence type="ECO:0000256" key="5">
    <source>
        <dbReference type="ARBA" id="ARBA00049244"/>
    </source>
</evidence>
<evidence type="ECO:0000259" key="7">
    <source>
        <dbReference type="SMART" id="SM00482"/>
    </source>
</evidence>
<comment type="catalytic activity">
    <reaction evidence="5">
        <text>DNA(n) + a 2'-deoxyribonucleoside 5'-triphosphate = DNA(n+1) + diphosphate</text>
        <dbReference type="Rhea" id="RHEA:22508"/>
        <dbReference type="Rhea" id="RHEA-COMP:17339"/>
        <dbReference type="Rhea" id="RHEA-COMP:17340"/>
        <dbReference type="ChEBI" id="CHEBI:33019"/>
        <dbReference type="ChEBI" id="CHEBI:61560"/>
        <dbReference type="ChEBI" id="CHEBI:173112"/>
        <dbReference type="EC" id="2.7.7.7"/>
    </reaction>
</comment>
<keyword evidence="9" id="KW-1185">Reference proteome</keyword>
<organism evidence="8 9">
    <name type="scientific">Eumeta variegata</name>
    <name type="common">Bagworm moth</name>
    <name type="synonym">Eumeta japonica</name>
    <dbReference type="NCBI Taxonomy" id="151549"/>
    <lineage>
        <taxon>Eukaryota</taxon>
        <taxon>Metazoa</taxon>
        <taxon>Ecdysozoa</taxon>
        <taxon>Arthropoda</taxon>
        <taxon>Hexapoda</taxon>
        <taxon>Insecta</taxon>
        <taxon>Pterygota</taxon>
        <taxon>Neoptera</taxon>
        <taxon>Endopterygota</taxon>
        <taxon>Lepidoptera</taxon>
        <taxon>Glossata</taxon>
        <taxon>Ditrysia</taxon>
        <taxon>Tineoidea</taxon>
        <taxon>Psychidae</taxon>
        <taxon>Oiketicinae</taxon>
        <taxon>Eumeta</taxon>
    </lineage>
</organism>
<dbReference type="Proteomes" id="UP000299102">
    <property type="component" value="Unassembled WGS sequence"/>
</dbReference>
<dbReference type="EC" id="2.7.7.7" evidence="1"/>
<dbReference type="FunFam" id="1.10.150.20:FF:000070">
    <property type="entry name" value="DNA polymerase I, putative"/>
    <property type="match status" value="1"/>
</dbReference>
<evidence type="ECO:0000256" key="6">
    <source>
        <dbReference type="SAM" id="MobiDB-lite"/>
    </source>
</evidence>
<dbReference type="GO" id="GO:0003887">
    <property type="term" value="F:DNA-directed DNA polymerase activity"/>
    <property type="evidence" value="ECO:0007669"/>
    <property type="project" value="UniProtKB-KW"/>
</dbReference>
<evidence type="ECO:0000313" key="9">
    <source>
        <dbReference type="Proteomes" id="UP000299102"/>
    </source>
</evidence>
<evidence type="ECO:0000313" key="8">
    <source>
        <dbReference type="EMBL" id="GBP94021.1"/>
    </source>
</evidence>
<evidence type="ECO:0000256" key="3">
    <source>
        <dbReference type="ARBA" id="ARBA00022695"/>
    </source>
</evidence>
<comment type="caution">
    <text evidence="8">The sequence shown here is derived from an EMBL/GenBank/DDBJ whole genome shotgun (WGS) entry which is preliminary data.</text>
</comment>
<dbReference type="CDD" id="cd08638">
    <property type="entry name" value="DNA_pol_A_theta"/>
    <property type="match status" value="1"/>
</dbReference>
<dbReference type="InterPro" id="IPR019760">
    <property type="entry name" value="DNA-dir_DNA_pol_A_CS"/>
</dbReference>
<dbReference type="SUPFAM" id="SSF56672">
    <property type="entry name" value="DNA/RNA polymerases"/>
    <property type="match status" value="1"/>
</dbReference>
<dbReference type="GO" id="GO:0097681">
    <property type="term" value="P:double-strand break repair via alternative nonhomologous end joining"/>
    <property type="evidence" value="ECO:0007669"/>
    <property type="project" value="TreeGrafter"/>
</dbReference>
<keyword evidence="2" id="KW-0808">Transferase</keyword>
<dbReference type="AlphaFoldDB" id="A0A4C1ZYY6"/>
<dbReference type="GO" id="GO:0006261">
    <property type="term" value="P:DNA-templated DNA replication"/>
    <property type="evidence" value="ECO:0007669"/>
    <property type="project" value="InterPro"/>
</dbReference>
<sequence length="320" mass="35990">MNEPNLQSVPRTFSIPVGFLSISDTCEYPSDDVVEYNCRKVFKASPGHLLVSADYCQIEMRILTHFCEDDTLTKIMKSNMDVFSSIAASWGRVSVEEVDDELRQRAKQLCYGIIYGMGSKTLGQQLDVCEMEAAVIMDTFHSTYPAIKIFTQRVIDDCKKKGYVETLTKRRRYLPDINSKVVPRRCAAERQAVNTTIQGSAADIVKNAMCDIAKQLEDNTQCTAHLVLQMHDELIYEVSEASADIFIEILKKTMENTMLLNVPLPVEREAPLSTRDQYLPPRVLLFPLAPAALLRRERNNPPSLAPSAATFARPLSSSRT</sequence>
<dbReference type="Pfam" id="PF00476">
    <property type="entry name" value="DNA_pol_A"/>
    <property type="match status" value="1"/>
</dbReference>
<dbReference type="EMBL" id="BGZK01002447">
    <property type="protein sequence ID" value="GBP94021.1"/>
    <property type="molecule type" value="Genomic_DNA"/>
</dbReference>
<accession>A0A4C1ZYY6</accession>
<dbReference type="Gene3D" id="3.30.70.370">
    <property type="match status" value="1"/>
</dbReference>
<feature type="domain" description="DNA-directed DNA polymerase family A palm" evidence="7">
    <location>
        <begin position="35"/>
        <end position="242"/>
    </location>
</feature>